<evidence type="ECO:0000256" key="10">
    <source>
        <dbReference type="ARBA" id="ARBA00023277"/>
    </source>
</evidence>
<organism evidence="14 15">
    <name type="scientific">Aquibium oceanicum</name>
    <dbReference type="NCBI Taxonomy" id="1670800"/>
    <lineage>
        <taxon>Bacteria</taxon>
        <taxon>Pseudomonadati</taxon>
        <taxon>Pseudomonadota</taxon>
        <taxon>Alphaproteobacteria</taxon>
        <taxon>Hyphomicrobiales</taxon>
        <taxon>Phyllobacteriaceae</taxon>
        <taxon>Aquibium</taxon>
    </lineage>
</organism>
<protein>
    <recommendedName>
        <fullName evidence="13">Alpha-1,4 glucan phosphorylase</fullName>
        <ecNumber evidence="13">2.4.1.1</ecNumber>
    </recommendedName>
</protein>
<keyword evidence="8 13" id="KW-0808">Transferase</keyword>
<evidence type="ECO:0000256" key="5">
    <source>
        <dbReference type="ARBA" id="ARBA00022490"/>
    </source>
</evidence>
<comment type="cofactor">
    <cofactor evidence="2 13">
        <name>pyridoxal 5'-phosphate</name>
        <dbReference type="ChEBI" id="CHEBI:597326"/>
    </cofactor>
</comment>
<comment type="similarity">
    <text evidence="4 13">Belongs to the glycogen phosphorylase family.</text>
</comment>
<comment type="subcellular location">
    <subcellularLocation>
        <location evidence="3">Cytoplasm</location>
    </subcellularLocation>
</comment>
<dbReference type="RefSeq" id="WP_072603015.1">
    <property type="nucleotide sequence ID" value="NZ_CP018171.1"/>
</dbReference>
<dbReference type="PROSITE" id="PS00102">
    <property type="entry name" value="PHOSPHORYLASE"/>
    <property type="match status" value="1"/>
</dbReference>
<dbReference type="NCBIfam" id="TIGR02093">
    <property type="entry name" value="P_ylase"/>
    <property type="match status" value="1"/>
</dbReference>
<dbReference type="InterPro" id="IPR000811">
    <property type="entry name" value="Glyco_trans_35"/>
</dbReference>
<dbReference type="KEGG" id="meso:BSQ44_08490"/>
<evidence type="ECO:0000313" key="15">
    <source>
        <dbReference type="Proteomes" id="UP000182840"/>
    </source>
</evidence>
<dbReference type="Proteomes" id="UP000182840">
    <property type="component" value="Chromosome"/>
</dbReference>
<dbReference type="InterPro" id="IPR011833">
    <property type="entry name" value="Glycg_phsphrylas"/>
</dbReference>
<sequence>MDRATTIELPPVVHDNDPKALAAEILSCLTYRVGKDSSVATQYDWLTAAIKVVRDRIIERWIASTKESYEKKQKRVYYLSMEFLIGRLMRDAFSNLGLMENMREALQSLGVDIDMIAGLEPDAALGNGGLGRLAACFMESMASVDLAAHGYGIRYVHGLFRQEIQDGWQVELPETWLDHGNPWEFERRERSFEIGFGGTVESITSKDGRLERHVWKPQEHVLAVAYDTPVVGWQGRRVNTLRLWSAMAVDPILLAAFNAGDHIGALKEANQAASLTRVLYPADSHQAGQELRLRQEYFFSAASLQDILERHLSQYGELHSLPDKAAIHLNDTHPAIAIAELMRLLMDVHGLDFDMSWDITKRTFAYTNHTLLPEALESWPIPVFERLLPRHMQIIYAINAEVLLEARSYQRYSDEQISRISLINEGAERRVRMGNLAFAGSHSVNGVSGLHTELMKETVFSDLHNLYPGRINNKTNGITPRRWLMQCNPGLTSLIREAIGDRFLDDTEALSELNRFADDAAFREKFASVKRENKNRLSNYVAERLSLRVDPSAMFDVQIKRIHEYKRQLLNIIEAVALYDQIRSHPEKDWMPRVKFFAGKAAPSYNTAKLIIKLANDVARVINRDPAVRGLLKIVFVPNYSVSVAEIMVPAADLSEQISTAGLEASGTGNMKFALNGAITIGTLDGANVEISECVGEDNIVIFGLTAEEVERNKRDGYVPRAAIEKSPELAQALSAISSGVFSPDDPGRYRDLINGIYERDWFMVAADFDAYADAQRRVDDIWRNAPDWYAKAIRNTANMAWFSSDRTIREYARDIWEVHTGEVPPKSN</sequence>
<reference evidence="15" key="1">
    <citation type="submission" date="2016-11" db="EMBL/GenBank/DDBJ databases">
        <title>Mesorhizobium oceanicum sp. nov., isolated from deep seawater in South China Sea.</title>
        <authorList>
            <person name="Fu G.-Y."/>
        </authorList>
    </citation>
    <scope>NUCLEOTIDE SEQUENCE [LARGE SCALE GENOMIC DNA]</scope>
    <source>
        <strain evidence="15">B7</strain>
    </source>
</reference>
<name>A0A1L3SPV7_9HYPH</name>
<keyword evidence="10 13" id="KW-0119">Carbohydrate metabolism</keyword>
<comment type="function">
    <text evidence="13">Allosteric enzyme that catalyzes the rate-limiting step in glycogen catabolism, the phosphorolytic cleavage of glycogen to produce glucose-1-phosphate, and plays a central role in maintaining cellular and organismal glucose homeostasis.</text>
</comment>
<dbReference type="FunFam" id="3.40.50.2000:FF:000003">
    <property type="entry name" value="Alpha-1,4 glucan phosphorylase"/>
    <property type="match status" value="1"/>
</dbReference>
<proteinExistence type="inferred from homology"/>
<evidence type="ECO:0000256" key="3">
    <source>
        <dbReference type="ARBA" id="ARBA00004496"/>
    </source>
</evidence>
<keyword evidence="6" id="KW-0021">Allosteric enzyme</keyword>
<dbReference type="EC" id="2.4.1.1" evidence="13"/>
<evidence type="ECO:0000256" key="12">
    <source>
        <dbReference type="PIRSR" id="PIRSR000460-1"/>
    </source>
</evidence>
<comment type="catalytic activity">
    <reaction evidence="1 13">
        <text>[(1-&gt;4)-alpha-D-glucosyl](n) + phosphate = [(1-&gt;4)-alpha-D-glucosyl](n-1) + alpha-D-glucose 1-phosphate</text>
        <dbReference type="Rhea" id="RHEA:41732"/>
        <dbReference type="Rhea" id="RHEA-COMP:9584"/>
        <dbReference type="Rhea" id="RHEA-COMP:9586"/>
        <dbReference type="ChEBI" id="CHEBI:15444"/>
        <dbReference type="ChEBI" id="CHEBI:43474"/>
        <dbReference type="ChEBI" id="CHEBI:58601"/>
        <dbReference type="EC" id="2.4.1.1"/>
    </reaction>
</comment>
<dbReference type="GO" id="GO:0005737">
    <property type="term" value="C:cytoplasm"/>
    <property type="evidence" value="ECO:0007669"/>
    <property type="project" value="UniProtKB-SubCell"/>
</dbReference>
<feature type="modified residue" description="N6-(pyridoxal phosphate)lysine" evidence="12">
    <location>
        <position position="672"/>
    </location>
</feature>
<accession>A0A1L3SPV7</accession>
<evidence type="ECO:0000256" key="6">
    <source>
        <dbReference type="ARBA" id="ARBA00022533"/>
    </source>
</evidence>
<evidence type="ECO:0000256" key="4">
    <source>
        <dbReference type="ARBA" id="ARBA00006047"/>
    </source>
</evidence>
<dbReference type="Pfam" id="PF00343">
    <property type="entry name" value="Phosphorylase"/>
    <property type="match status" value="1"/>
</dbReference>
<keyword evidence="5" id="KW-0963">Cytoplasm</keyword>
<evidence type="ECO:0000256" key="9">
    <source>
        <dbReference type="ARBA" id="ARBA00022898"/>
    </source>
</evidence>
<dbReference type="CDD" id="cd04300">
    <property type="entry name" value="GT35_Glycogen_Phosphorylase"/>
    <property type="match status" value="1"/>
</dbReference>
<dbReference type="EMBL" id="CP018171">
    <property type="protein sequence ID" value="APH71400.1"/>
    <property type="molecule type" value="Genomic_DNA"/>
</dbReference>
<dbReference type="OrthoDB" id="7229284at2"/>
<comment type="function">
    <text evidence="11">Phosphorylase is an important allosteric enzyme in carbohydrate metabolism. Enzymes from different sources differ in their regulatory mechanisms and in their natural substrates. However, all known phosphorylases share catalytic and structural properties.</text>
</comment>
<dbReference type="PANTHER" id="PTHR11468">
    <property type="entry name" value="GLYCOGEN PHOSPHORYLASE"/>
    <property type="match status" value="1"/>
</dbReference>
<evidence type="ECO:0000256" key="13">
    <source>
        <dbReference type="RuleBase" id="RU000587"/>
    </source>
</evidence>
<dbReference type="FunFam" id="3.40.50.2000:FF:000153">
    <property type="entry name" value="Alpha-1,4 glucan phosphorylase"/>
    <property type="match status" value="1"/>
</dbReference>
<dbReference type="AlphaFoldDB" id="A0A1L3SPV7"/>
<dbReference type="SUPFAM" id="SSF53756">
    <property type="entry name" value="UDP-Glycosyltransferase/glycogen phosphorylase"/>
    <property type="match status" value="1"/>
</dbReference>
<evidence type="ECO:0000256" key="2">
    <source>
        <dbReference type="ARBA" id="ARBA00001933"/>
    </source>
</evidence>
<dbReference type="PIRSF" id="PIRSF000460">
    <property type="entry name" value="Pprylas_GlgP"/>
    <property type="match status" value="1"/>
</dbReference>
<dbReference type="GO" id="GO:0005980">
    <property type="term" value="P:glycogen catabolic process"/>
    <property type="evidence" value="ECO:0007669"/>
    <property type="project" value="UniProtKB-ARBA"/>
</dbReference>
<keyword evidence="15" id="KW-1185">Reference proteome</keyword>
<evidence type="ECO:0000256" key="8">
    <source>
        <dbReference type="ARBA" id="ARBA00022679"/>
    </source>
</evidence>
<keyword evidence="7 13" id="KW-0328">Glycosyltransferase</keyword>
<dbReference type="STRING" id="1670800.BSQ44_08490"/>
<dbReference type="InterPro" id="IPR035090">
    <property type="entry name" value="Pyridoxal_P_attach_site"/>
</dbReference>
<keyword evidence="9 12" id="KW-0663">Pyridoxal phosphate</keyword>
<dbReference type="GO" id="GO:0008184">
    <property type="term" value="F:glycogen phosphorylase activity"/>
    <property type="evidence" value="ECO:0007669"/>
    <property type="project" value="InterPro"/>
</dbReference>
<dbReference type="GO" id="GO:0030170">
    <property type="term" value="F:pyridoxal phosphate binding"/>
    <property type="evidence" value="ECO:0007669"/>
    <property type="project" value="InterPro"/>
</dbReference>
<evidence type="ECO:0000256" key="11">
    <source>
        <dbReference type="ARBA" id="ARBA00025174"/>
    </source>
</evidence>
<evidence type="ECO:0000256" key="7">
    <source>
        <dbReference type="ARBA" id="ARBA00022676"/>
    </source>
</evidence>
<dbReference type="PANTHER" id="PTHR11468:SF3">
    <property type="entry name" value="GLYCOGEN PHOSPHORYLASE, LIVER FORM"/>
    <property type="match status" value="1"/>
</dbReference>
<dbReference type="Gene3D" id="3.40.50.2000">
    <property type="entry name" value="Glycogen Phosphorylase B"/>
    <property type="match status" value="2"/>
</dbReference>
<gene>
    <name evidence="14" type="ORF">BSQ44_08490</name>
</gene>
<evidence type="ECO:0000313" key="14">
    <source>
        <dbReference type="EMBL" id="APH71400.1"/>
    </source>
</evidence>
<evidence type="ECO:0000256" key="1">
    <source>
        <dbReference type="ARBA" id="ARBA00001275"/>
    </source>
</evidence>